<name>A0A1Q3BX64_CEPFO</name>
<evidence type="ECO:0000259" key="5">
    <source>
        <dbReference type="PROSITE" id="PS50172"/>
    </source>
</evidence>
<evidence type="ECO:0000256" key="1">
    <source>
        <dbReference type="ARBA" id="ARBA00004123"/>
    </source>
</evidence>
<organism evidence="6 7">
    <name type="scientific">Cephalotus follicularis</name>
    <name type="common">Albany pitcher plant</name>
    <dbReference type="NCBI Taxonomy" id="3775"/>
    <lineage>
        <taxon>Eukaryota</taxon>
        <taxon>Viridiplantae</taxon>
        <taxon>Streptophyta</taxon>
        <taxon>Embryophyta</taxon>
        <taxon>Tracheophyta</taxon>
        <taxon>Spermatophyta</taxon>
        <taxon>Magnoliopsida</taxon>
        <taxon>eudicotyledons</taxon>
        <taxon>Gunneridae</taxon>
        <taxon>Pentapetalae</taxon>
        <taxon>rosids</taxon>
        <taxon>fabids</taxon>
        <taxon>Oxalidales</taxon>
        <taxon>Cephalotaceae</taxon>
        <taxon>Cephalotus</taxon>
    </lineage>
</organism>
<dbReference type="InterPro" id="IPR051579">
    <property type="entry name" value="DDR_Transcriptional_Reg"/>
</dbReference>
<dbReference type="Proteomes" id="UP000187406">
    <property type="component" value="Unassembled WGS sequence"/>
</dbReference>
<gene>
    <name evidence="6" type="ORF">CFOL_v3_16078</name>
</gene>
<comment type="subcellular location">
    <subcellularLocation>
        <location evidence="1">Nucleus</location>
    </subcellularLocation>
</comment>
<dbReference type="EMBL" id="BDDD01001020">
    <property type="protein sequence ID" value="GAV72590.1"/>
    <property type="molecule type" value="Genomic_DNA"/>
</dbReference>
<evidence type="ECO:0000256" key="3">
    <source>
        <dbReference type="ARBA" id="ARBA00023242"/>
    </source>
</evidence>
<reference evidence="7" key="1">
    <citation type="submission" date="2016-04" db="EMBL/GenBank/DDBJ databases">
        <title>Cephalotus genome sequencing.</title>
        <authorList>
            <person name="Fukushima K."/>
            <person name="Hasebe M."/>
            <person name="Fang X."/>
        </authorList>
    </citation>
    <scope>NUCLEOTIDE SEQUENCE [LARGE SCALE GENOMIC DNA]</scope>
    <source>
        <strain evidence="7">cv. St1</strain>
    </source>
</reference>
<feature type="region of interest" description="Disordered" evidence="4">
    <location>
        <begin position="235"/>
        <end position="254"/>
    </location>
</feature>
<evidence type="ECO:0000313" key="6">
    <source>
        <dbReference type="EMBL" id="GAV72590.1"/>
    </source>
</evidence>
<feature type="domain" description="BRCT" evidence="5">
    <location>
        <begin position="403"/>
        <end position="482"/>
    </location>
</feature>
<dbReference type="CDD" id="cd18432">
    <property type="entry name" value="BRCT_PAXIP1_rpt6_like"/>
    <property type="match status" value="1"/>
</dbReference>
<proteinExistence type="predicted"/>
<evidence type="ECO:0000256" key="2">
    <source>
        <dbReference type="ARBA" id="ARBA00022763"/>
    </source>
</evidence>
<dbReference type="FunCoup" id="A0A1Q3BX64">
    <property type="interactions" value="143"/>
</dbReference>
<dbReference type="AlphaFoldDB" id="A0A1Q3BX64"/>
<comment type="caution">
    <text evidence="6">The sequence shown here is derived from an EMBL/GenBank/DDBJ whole genome shotgun (WGS) entry which is preliminary data.</text>
</comment>
<accession>A0A1Q3BX64</accession>
<evidence type="ECO:0000256" key="4">
    <source>
        <dbReference type="SAM" id="MobiDB-lite"/>
    </source>
</evidence>
<keyword evidence="2" id="KW-0227">DNA damage</keyword>
<dbReference type="GO" id="GO:0005634">
    <property type="term" value="C:nucleus"/>
    <property type="evidence" value="ECO:0007669"/>
    <property type="project" value="UniProtKB-SubCell"/>
</dbReference>
<dbReference type="Pfam" id="PF16589">
    <property type="entry name" value="BRCT_2"/>
    <property type="match status" value="1"/>
</dbReference>
<dbReference type="PANTHER" id="PTHR23196:SF8">
    <property type="entry name" value="N-ACETYLTRANSFERASE"/>
    <property type="match status" value="1"/>
</dbReference>
<dbReference type="CDD" id="cd17744">
    <property type="entry name" value="BRCT_MDC1_rpt1"/>
    <property type="match status" value="1"/>
</dbReference>
<dbReference type="Gene3D" id="3.40.630.30">
    <property type="match status" value="1"/>
</dbReference>
<protein>
    <submittedName>
        <fullName evidence="6">BRCT domain-containing protein</fullName>
    </submittedName>
</protein>
<dbReference type="InterPro" id="IPR001357">
    <property type="entry name" value="BRCT_dom"/>
</dbReference>
<dbReference type="InParanoid" id="A0A1Q3BX64"/>
<keyword evidence="7" id="KW-1185">Reference proteome</keyword>
<dbReference type="PANTHER" id="PTHR23196">
    <property type="entry name" value="PAX TRANSCRIPTION ACTIVATION DOMAIN INTERACTING PROTEIN"/>
    <property type="match status" value="1"/>
</dbReference>
<feature type="domain" description="BRCT" evidence="5">
    <location>
        <begin position="505"/>
        <end position="589"/>
    </location>
</feature>
<dbReference type="InterPro" id="IPR036420">
    <property type="entry name" value="BRCT_dom_sf"/>
</dbReference>
<dbReference type="GO" id="GO:0006974">
    <property type="term" value="P:DNA damage response"/>
    <property type="evidence" value="ECO:0007669"/>
    <property type="project" value="UniProtKB-KW"/>
</dbReference>
<keyword evidence="3" id="KW-0539">Nucleus</keyword>
<dbReference type="Pfam" id="PF00533">
    <property type="entry name" value="BRCT"/>
    <property type="match status" value="1"/>
</dbReference>
<dbReference type="PROSITE" id="PS50172">
    <property type="entry name" value="BRCT"/>
    <property type="match status" value="2"/>
</dbReference>
<dbReference type="Gene3D" id="3.40.50.10190">
    <property type="entry name" value="BRCT domain"/>
    <property type="match status" value="2"/>
</dbReference>
<dbReference type="InterPro" id="IPR016181">
    <property type="entry name" value="Acyl_CoA_acyltransferase"/>
</dbReference>
<dbReference type="OrthoDB" id="342264at2759"/>
<dbReference type="STRING" id="3775.A0A1Q3BX64"/>
<dbReference type="SMART" id="SM00292">
    <property type="entry name" value="BRCT"/>
    <property type="match status" value="2"/>
</dbReference>
<evidence type="ECO:0000313" key="7">
    <source>
        <dbReference type="Proteomes" id="UP000187406"/>
    </source>
</evidence>
<sequence>MKKEKRERKAIVGDEFMFVLVNPKDADSGTKSYLQEVLKIYSKELPAMNYAANTGKESMFLKKCVSNGKYRTLLLKSKFTLGTGEVMAAITYQIVPADTQYAEIPLAAVCSIHQHKGFGHLLYMELRNRLQGVGICTILCWGDKESEGFWIKQGFASIAEVNKKGRAQRLPIKSDIRRALCLPGGSTLMVSYLNKDTSVHPADPPPLVANKSVVPEFPGNINNTLKSHNQLISSTESWQAEGPAKERSPSEDIMSNYLTRSEDLKREYGDPASSKGVECNNMASGAELVKIEATADVKHCSCSEQGSKRKIWQASLSSLKSKRVKGSHCMNCQSDSSWDIVPESDRNYPSLDGCSIGIYDIKSFEEVTPGDPLTKAKDGGKVNMTSDVITDKEFQPKAECFRIMLMNIADETKKTHLKKVIKNLGGAVTYDGSLSTHVVTGKARKTLNFCTALCSGAWVVSPSWLRESFHRSRFVDESPYLLHDEDYMLKFRTELKYAVLRAKTRPRALLQGYSLCISRHVQPTVKILSVIVRSAGGNIISGLDKENEESKTIFIACEEDMEEALSAAKKGIWTFGSDWLINCVMRQELELEAPQFAESL</sequence>
<dbReference type="SUPFAM" id="SSF52113">
    <property type="entry name" value="BRCT domain"/>
    <property type="match status" value="2"/>
</dbReference>
<dbReference type="SUPFAM" id="SSF55729">
    <property type="entry name" value="Acyl-CoA N-acyltransferases (Nat)"/>
    <property type="match status" value="1"/>
</dbReference>